<dbReference type="GO" id="GO:0046872">
    <property type="term" value="F:metal ion binding"/>
    <property type="evidence" value="ECO:0007669"/>
    <property type="project" value="UniProtKB-KW"/>
</dbReference>
<protein>
    <submittedName>
        <fullName evidence="5">Creatininase</fullName>
    </submittedName>
</protein>
<accession>G0EF40</accession>
<dbReference type="EMBL" id="CP002838">
    <property type="protein sequence ID" value="AEM38937.1"/>
    <property type="molecule type" value="Genomic_DNA"/>
</dbReference>
<organism evidence="5 6">
    <name type="scientific">Pyrolobus fumarii (strain DSM 11204 / 1A)</name>
    <dbReference type="NCBI Taxonomy" id="694429"/>
    <lineage>
        <taxon>Archaea</taxon>
        <taxon>Thermoproteota</taxon>
        <taxon>Thermoprotei</taxon>
        <taxon>Desulfurococcales</taxon>
        <taxon>Pyrodictiaceae</taxon>
        <taxon>Pyrolobus</taxon>
    </lineage>
</organism>
<proteinExistence type="predicted"/>
<name>G0EF40_PYRF1</name>
<dbReference type="Pfam" id="PF02633">
    <property type="entry name" value="Creatininase"/>
    <property type="match status" value="1"/>
</dbReference>
<evidence type="ECO:0000313" key="5">
    <source>
        <dbReference type="EMBL" id="AEM38937.1"/>
    </source>
</evidence>
<dbReference type="eggNOG" id="arCOG04536">
    <property type="taxonomic scope" value="Archaea"/>
</dbReference>
<dbReference type="InParanoid" id="G0EF40"/>
<dbReference type="PANTHER" id="PTHR35005">
    <property type="entry name" value="3-DEHYDRO-SCYLLO-INOSOSE HYDROLASE"/>
    <property type="match status" value="1"/>
</dbReference>
<dbReference type="InterPro" id="IPR024087">
    <property type="entry name" value="Creatininase-like_sf"/>
</dbReference>
<dbReference type="Proteomes" id="UP000001037">
    <property type="component" value="Chromosome"/>
</dbReference>
<dbReference type="SUPFAM" id="SSF102215">
    <property type="entry name" value="Creatininase"/>
    <property type="match status" value="1"/>
</dbReference>
<evidence type="ECO:0000256" key="1">
    <source>
        <dbReference type="ARBA" id="ARBA00001947"/>
    </source>
</evidence>
<dbReference type="HOGENOM" id="CLU_1237958_0_0_2"/>
<dbReference type="InterPro" id="IPR003785">
    <property type="entry name" value="Creatininase/forma_Hydrolase"/>
</dbReference>
<gene>
    <name evidence="5" type="ordered locus">Pyrfu_1069</name>
</gene>
<evidence type="ECO:0000256" key="2">
    <source>
        <dbReference type="ARBA" id="ARBA00022723"/>
    </source>
</evidence>
<dbReference type="GO" id="GO:0009231">
    <property type="term" value="P:riboflavin biosynthetic process"/>
    <property type="evidence" value="ECO:0007669"/>
    <property type="project" value="TreeGrafter"/>
</dbReference>
<keyword evidence="4" id="KW-0862">Zinc</keyword>
<dbReference type="GO" id="GO:0016811">
    <property type="term" value="F:hydrolase activity, acting on carbon-nitrogen (but not peptide) bonds, in linear amides"/>
    <property type="evidence" value="ECO:0007669"/>
    <property type="project" value="TreeGrafter"/>
</dbReference>
<dbReference type="Gene3D" id="3.40.50.10310">
    <property type="entry name" value="Creatininase"/>
    <property type="match status" value="1"/>
</dbReference>
<sequence>MMCGPCCPEYALRVTTLRGQRIAVLPLGSVEWHCSAPLGVDSVIAVEMATRLCRELNEVCGGAVLLPPLYYGASSEWSGYEELSIRRSTVARIVEELAASLERLGFNTLVLVNAHGGNSASLRYAVERLVYEKGTRLRVYIVEWWRLLGLHVGHMDVVEAGLASELMGLEEPPVCECKGLGNPYEGDVECRRVKASVEKGLAEKLWGMLKKVAGTICEGKRMD</sequence>
<keyword evidence="3" id="KW-0378">Hydrolase</keyword>
<reference evidence="5 6" key="1">
    <citation type="journal article" date="2011" name="Stand. Genomic Sci.">
        <title>Complete genome sequence of the hyperthermophilic chemolithoautotroph Pyrolobus fumarii type strain (1A).</title>
        <authorList>
            <person name="Anderson I."/>
            <person name="Goker M."/>
            <person name="Nolan M."/>
            <person name="Lucas S."/>
            <person name="Hammon N."/>
            <person name="Deshpande S."/>
            <person name="Cheng J.F."/>
            <person name="Tapia R."/>
            <person name="Han C."/>
            <person name="Goodwin L."/>
            <person name="Pitluck S."/>
            <person name="Huntemann M."/>
            <person name="Liolios K."/>
            <person name="Ivanova N."/>
            <person name="Pagani I."/>
            <person name="Mavromatis K."/>
            <person name="Ovchinikova G."/>
            <person name="Pati A."/>
            <person name="Chen A."/>
            <person name="Palaniappan K."/>
            <person name="Land M."/>
            <person name="Hauser L."/>
            <person name="Brambilla E.M."/>
            <person name="Huber H."/>
            <person name="Yasawong M."/>
            <person name="Rohde M."/>
            <person name="Spring S."/>
            <person name="Abt B."/>
            <person name="Sikorski J."/>
            <person name="Wirth R."/>
            <person name="Detter J.C."/>
            <person name="Woyke T."/>
            <person name="Bristow J."/>
            <person name="Eisen J.A."/>
            <person name="Markowitz V."/>
            <person name="Hugenholtz P."/>
            <person name="Kyrpides N.C."/>
            <person name="Klenk H.P."/>
            <person name="Lapidus A."/>
        </authorList>
    </citation>
    <scope>NUCLEOTIDE SEQUENCE [LARGE SCALE GENOMIC DNA]</scope>
    <source>
        <strain evidence="6">DSM 11204 / 1A</strain>
    </source>
</reference>
<dbReference type="AlphaFoldDB" id="G0EF40"/>
<evidence type="ECO:0000313" key="6">
    <source>
        <dbReference type="Proteomes" id="UP000001037"/>
    </source>
</evidence>
<evidence type="ECO:0000256" key="4">
    <source>
        <dbReference type="ARBA" id="ARBA00022833"/>
    </source>
</evidence>
<dbReference type="STRING" id="694429.Pyrfu_1069"/>
<comment type="cofactor">
    <cofactor evidence="1">
        <name>Zn(2+)</name>
        <dbReference type="ChEBI" id="CHEBI:29105"/>
    </cofactor>
</comment>
<dbReference type="KEGG" id="pfm:Pyrfu_1069"/>
<dbReference type="PANTHER" id="PTHR35005:SF1">
    <property type="entry name" value="2-AMINO-5-FORMYLAMINO-6-RIBOSYLAMINOPYRIMIDIN-4(3H)-ONE 5'-MONOPHOSPHATE DEFORMYLASE"/>
    <property type="match status" value="1"/>
</dbReference>
<keyword evidence="2" id="KW-0479">Metal-binding</keyword>
<dbReference type="OrthoDB" id="46121at2157"/>
<keyword evidence="6" id="KW-1185">Reference proteome</keyword>
<evidence type="ECO:0000256" key="3">
    <source>
        <dbReference type="ARBA" id="ARBA00022801"/>
    </source>
</evidence>